<keyword evidence="2 4" id="KW-0807">Transducer</keyword>
<keyword evidence="5" id="KW-0175">Coiled coil</keyword>
<dbReference type="PANTHER" id="PTHR32089:SF70">
    <property type="entry name" value="ENERGY TAXIS MODULATING METHYL ACCEPTING SENSORY TRANSDUCER"/>
    <property type="match status" value="1"/>
</dbReference>
<proteinExistence type="inferred from homology"/>
<dbReference type="Pfam" id="PF00015">
    <property type="entry name" value="MCPsignal"/>
    <property type="match status" value="1"/>
</dbReference>
<dbReference type="SMART" id="SM00304">
    <property type="entry name" value="HAMP"/>
    <property type="match status" value="2"/>
</dbReference>
<feature type="domain" description="Methyl-accepting transducer" evidence="7">
    <location>
        <begin position="395"/>
        <end position="631"/>
    </location>
</feature>
<evidence type="ECO:0000259" key="7">
    <source>
        <dbReference type="PROSITE" id="PS50111"/>
    </source>
</evidence>
<feature type="domain" description="HAMP" evidence="8">
    <location>
        <begin position="338"/>
        <end position="390"/>
    </location>
</feature>
<dbReference type="EMBL" id="JAIWIU010000008">
    <property type="protein sequence ID" value="MCA2014771.1"/>
    <property type="molecule type" value="Genomic_DNA"/>
</dbReference>
<dbReference type="PANTHER" id="PTHR32089">
    <property type="entry name" value="METHYL-ACCEPTING CHEMOTAXIS PROTEIN MCPB"/>
    <property type="match status" value="1"/>
</dbReference>
<evidence type="ECO:0000313" key="10">
    <source>
        <dbReference type="Proteomes" id="UP001199044"/>
    </source>
</evidence>
<dbReference type="InterPro" id="IPR003660">
    <property type="entry name" value="HAMP_dom"/>
</dbReference>
<gene>
    <name evidence="9" type="ORF">LDJ79_01525</name>
</gene>
<keyword evidence="6" id="KW-0472">Membrane</keyword>
<keyword evidence="10" id="KW-1185">Reference proteome</keyword>
<dbReference type="PROSITE" id="PS50111">
    <property type="entry name" value="CHEMOTAXIS_TRANSDUC_2"/>
    <property type="match status" value="1"/>
</dbReference>
<comment type="similarity">
    <text evidence="3">Belongs to the methyl-accepting chemotaxis (MCP) protein family.</text>
</comment>
<dbReference type="PROSITE" id="PS50885">
    <property type="entry name" value="HAMP"/>
    <property type="match status" value="1"/>
</dbReference>
<organism evidence="9 10">
    <name type="scientific">Vibrio tritonius</name>
    <dbReference type="NCBI Taxonomy" id="1435069"/>
    <lineage>
        <taxon>Bacteria</taxon>
        <taxon>Pseudomonadati</taxon>
        <taxon>Pseudomonadota</taxon>
        <taxon>Gammaproteobacteria</taxon>
        <taxon>Vibrionales</taxon>
        <taxon>Vibrionaceae</taxon>
        <taxon>Vibrio</taxon>
    </lineage>
</organism>
<evidence type="ECO:0000256" key="3">
    <source>
        <dbReference type="ARBA" id="ARBA00029447"/>
    </source>
</evidence>
<accession>A0ABS7YGH6</accession>
<dbReference type="SMART" id="SM00283">
    <property type="entry name" value="MA"/>
    <property type="match status" value="1"/>
</dbReference>
<dbReference type="SUPFAM" id="SSF58104">
    <property type="entry name" value="Methyl-accepting chemotaxis protein (MCP) signaling domain"/>
    <property type="match status" value="1"/>
</dbReference>
<evidence type="ECO:0000256" key="2">
    <source>
        <dbReference type="ARBA" id="ARBA00023224"/>
    </source>
</evidence>
<dbReference type="RefSeq" id="WP_225249357.1">
    <property type="nucleotide sequence ID" value="NZ_JAIWIU010000008.1"/>
</dbReference>
<evidence type="ECO:0000259" key="8">
    <source>
        <dbReference type="PROSITE" id="PS50885"/>
    </source>
</evidence>
<evidence type="ECO:0000256" key="6">
    <source>
        <dbReference type="SAM" id="Phobius"/>
    </source>
</evidence>
<dbReference type="InterPro" id="IPR004089">
    <property type="entry name" value="MCPsignal_dom"/>
</dbReference>
<protein>
    <submittedName>
        <fullName evidence="9">Methyl-accepting chemotaxis protein</fullName>
    </submittedName>
</protein>
<comment type="caution">
    <text evidence="9">The sequence shown here is derived from an EMBL/GenBank/DDBJ whole genome shotgun (WGS) entry which is preliminary data.</text>
</comment>
<keyword evidence="6" id="KW-0812">Transmembrane</keyword>
<sequence length="667" mass="72898">MMYLSLIHRVIAGFAVVILLVLGISVSAYVSQVKMADQLKLTSSTLTELLDGSNTLLLDLENINRITLFHANENDQAQRQKLAEEFRAAVNQYRSNRDKLAKRLQGYPELSQQLAKVDQEAGTLIKGAEQHLDIQDQRIAAKNASTVELAQFESGWKNLEQDLTALNSEAEWNNLELVVIDLDIAEAKGKSVENLLQKALLVENDQAIQSLTKQVKEHLAIFSEKLTAVIKEMPDSKKTLQRYVDLLTRTVVLPEGLMSQHLQALALQRQSSAKLARLSQQVDKIIKDAGEITSQVRQMSSNARAEAEQQASYSMITNVVLSLVSIIVAVVVAGTVVYAIKRPLNVITKALSELANGNLAWTIKEEFRSEMGIVVKDINKLGKQLHHLIGSVKQSANTLTQVAGDSYSMSDKTHRDLALQRKQTDSIATAITEMESAVDEVAHHASDASNEVEKVTELANSNIANMQNNLAFISSLKTSLDDASGLIHQLSSETQEIGHFIEVIQNISEQTNLLALNAAIEAARAGENGRGFAVVADEVRSLATNSRRSADEISQKIDGLQKMAQQAVGIMESNLSNADKSVSQTEKTHTSLRAMIARLSTINEMSRSIATACEQQSVVAKEVAVNIVTISDMASSITEDSETLAHNSESLNTLAAEQSQLVARFAL</sequence>
<comment type="subcellular location">
    <subcellularLocation>
        <location evidence="1">Membrane</location>
    </subcellularLocation>
</comment>
<reference evidence="10" key="1">
    <citation type="submission" date="2023-07" db="EMBL/GenBank/DDBJ databases">
        <title>Molecular identification of indigenous halophilic bacteria isolated from red sea cost, biodegradation of synthetic dyes and assessment of degraded metabolite toxicity.</title>
        <authorList>
            <person name="Chaieb K."/>
            <person name="Altayb H.N."/>
        </authorList>
    </citation>
    <scope>NUCLEOTIDE SEQUENCE [LARGE SCALE GENOMIC DNA]</scope>
    <source>
        <strain evidence="10">K20</strain>
    </source>
</reference>
<feature type="transmembrane region" description="Helical" evidence="6">
    <location>
        <begin position="319"/>
        <end position="340"/>
    </location>
</feature>
<name>A0ABS7YGH6_9VIBR</name>
<evidence type="ECO:0000256" key="4">
    <source>
        <dbReference type="PROSITE-ProRule" id="PRU00284"/>
    </source>
</evidence>
<keyword evidence="6" id="KW-1133">Transmembrane helix</keyword>
<feature type="coiled-coil region" evidence="5">
    <location>
        <begin position="72"/>
        <end position="103"/>
    </location>
</feature>
<dbReference type="Proteomes" id="UP001199044">
    <property type="component" value="Unassembled WGS sequence"/>
</dbReference>
<feature type="transmembrane region" description="Helical" evidence="6">
    <location>
        <begin position="6"/>
        <end position="30"/>
    </location>
</feature>
<evidence type="ECO:0000256" key="1">
    <source>
        <dbReference type="ARBA" id="ARBA00004370"/>
    </source>
</evidence>
<evidence type="ECO:0000256" key="5">
    <source>
        <dbReference type="SAM" id="Coils"/>
    </source>
</evidence>
<dbReference type="Gene3D" id="1.10.287.950">
    <property type="entry name" value="Methyl-accepting chemotaxis protein"/>
    <property type="match status" value="1"/>
</dbReference>
<evidence type="ECO:0000313" key="9">
    <source>
        <dbReference type="EMBL" id="MCA2014771.1"/>
    </source>
</evidence>